<dbReference type="SUPFAM" id="SSF52540">
    <property type="entry name" value="P-loop containing nucleoside triphosphate hydrolases"/>
    <property type="match status" value="1"/>
</dbReference>
<evidence type="ECO:0000256" key="3">
    <source>
        <dbReference type="ARBA" id="ARBA00022448"/>
    </source>
</evidence>
<dbReference type="InterPro" id="IPR003439">
    <property type="entry name" value="ABC_transporter-like_ATP-bd"/>
</dbReference>
<evidence type="ECO:0000256" key="5">
    <source>
        <dbReference type="ARBA" id="ARBA00022741"/>
    </source>
</evidence>
<name>A0ABV7YH23_9ACTN</name>
<comment type="caution">
    <text evidence="9">The sequence shown here is derived from an EMBL/GenBank/DDBJ whole genome shotgun (WGS) entry which is preliminary data.</text>
</comment>
<dbReference type="Proteomes" id="UP001595699">
    <property type="component" value="Unassembled WGS sequence"/>
</dbReference>
<evidence type="ECO:0000313" key="10">
    <source>
        <dbReference type="Proteomes" id="UP001595699"/>
    </source>
</evidence>
<evidence type="ECO:0000256" key="2">
    <source>
        <dbReference type="ARBA" id="ARBA00005417"/>
    </source>
</evidence>
<dbReference type="InterPro" id="IPR027417">
    <property type="entry name" value="P-loop_NTPase"/>
</dbReference>
<evidence type="ECO:0000313" key="9">
    <source>
        <dbReference type="EMBL" id="MFC3764660.1"/>
    </source>
</evidence>
<evidence type="ECO:0000256" key="4">
    <source>
        <dbReference type="ARBA" id="ARBA00022475"/>
    </source>
</evidence>
<keyword evidence="6 9" id="KW-0067">ATP-binding</keyword>
<dbReference type="PROSITE" id="PS50893">
    <property type="entry name" value="ABC_TRANSPORTER_2"/>
    <property type="match status" value="1"/>
</dbReference>
<gene>
    <name evidence="9" type="ORF">ACFOUW_27730</name>
</gene>
<evidence type="ECO:0000256" key="6">
    <source>
        <dbReference type="ARBA" id="ARBA00022840"/>
    </source>
</evidence>
<dbReference type="PANTHER" id="PTHR43297:SF2">
    <property type="entry name" value="DIPEPTIDE TRANSPORT ATP-BINDING PROTEIN DPPD"/>
    <property type="match status" value="1"/>
</dbReference>
<feature type="domain" description="ABC transporter" evidence="8">
    <location>
        <begin position="6"/>
        <end position="253"/>
    </location>
</feature>
<accession>A0ABV7YH23</accession>
<comment type="similarity">
    <text evidence="2">Belongs to the ABC transporter superfamily.</text>
</comment>
<dbReference type="PROSITE" id="PS00211">
    <property type="entry name" value="ABC_TRANSPORTER_1"/>
    <property type="match status" value="1"/>
</dbReference>
<dbReference type="RefSeq" id="WP_205116383.1">
    <property type="nucleotide sequence ID" value="NZ_JAFBCM010000001.1"/>
</dbReference>
<proteinExistence type="inferred from homology"/>
<sequence length="272" mass="29619">MPDTLLSVRDLSVSAGDAQVVREVSFELERGGTLGIVGESGSGKSLTCRSILGILPPGCELGTSAAITFDGVELHTLDYESWLPYRGNRISAVFQDPGSYLNPSIAVGRQLTEVLRVKSRLTRRDARERAVDLLTQMGLRDPARVFKQYPFELSGGMLQRVLIAIAISGEPDLLIADEATTALDVTVQAEVLDLLAELRERIGLALVLVSHDLAVISQVCDNVVVMRAGEIVERGTTADVLRQPRHEYTKALIESHSRYGIEKLRAGEAVRV</sequence>
<dbReference type="InterPro" id="IPR003593">
    <property type="entry name" value="AAA+_ATPase"/>
</dbReference>
<dbReference type="EMBL" id="JBHRZH010000030">
    <property type="protein sequence ID" value="MFC3764660.1"/>
    <property type="molecule type" value="Genomic_DNA"/>
</dbReference>
<dbReference type="InterPro" id="IPR050388">
    <property type="entry name" value="ABC_Ni/Peptide_Import"/>
</dbReference>
<dbReference type="SMART" id="SM00382">
    <property type="entry name" value="AAA"/>
    <property type="match status" value="1"/>
</dbReference>
<dbReference type="PANTHER" id="PTHR43297">
    <property type="entry name" value="OLIGOPEPTIDE TRANSPORT ATP-BINDING PROTEIN APPD"/>
    <property type="match status" value="1"/>
</dbReference>
<evidence type="ECO:0000259" key="8">
    <source>
        <dbReference type="PROSITE" id="PS50893"/>
    </source>
</evidence>
<evidence type="ECO:0000256" key="1">
    <source>
        <dbReference type="ARBA" id="ARBA00004202"/>
    </source>
</evidence>
<evidence type="ECO:0000256" key="7">
    <source>
        <dbReference type="ARBA" id="ARBA00023136"/>
    </source>
</evidence>
<organism evidence="9 10">
    <name type="scientific">Tenggerimyces flavus</name>
    <dbReference type="NCBI Taxonomy" id="1708749"/>
    <lineage>
        <taxon>Bacteria</taxon>
        <taxon>Bacillati</taxon>
        <taxon>Actinomycetota</taxon>
        <taxon>Actinomycetes</taxon>
        <taxon>Propionibacteriales</taxon>
        <taxon>Nocardioidaceae</taxon>
        <taxon>Tenggerimyces</taxon>
    </lineage>
</organism>
<keyword evidence="3" id="KW-0813">Transport</keyword>
<dbReference type="Pfam" id="PF00005">
    <property type="entry name" value="ABC_tran"/>
    <property type="match status" value="1"/>
</dbReference>
<keyword evidence="4" id="KW-1003">Cell membrane</keyword>
<dbReference type="InterPro" id="IPR017871">
    <property type="entry name" value="ABC_transporter-like_CS"/>
</dbReference>
<protein>
    <submittedName>
        <fullName evidence="9">ABC transporter ATP-binding protein</fullName>
    </submittedName>
</protein>
<keyword evidence="7" id="KW-0472">Membrane</keyword>
<comment type="subcellular location">
    <subcellularLocation>
        <location evidence="1">Cell membrane</location>
        <topology evidence="1">Peripheral membrane protein</topology>
    </subcellularLocation>
</comment>
<keyword evidence="10" id="KW-1185">Reference proteome</keyword>
<keyword evidence="5" id="KW-0547">Nucleotide-binding</keyword>
<reference evidence="10" key="1">
    <citation type="journal article" date="2019" name="Int. J. Syst. Evol. Microbiol.">
        <title>The Global Catalogue of Microorganisms (GCM) 10K type strain sequencing project: providing services to taxonomists for standard genome sequencing and annotation.</title>
        <authorList>
            <consortium name="The Broad Institute Genomics Platform"/>
            <consortium name="The Broad Institute Genome Sequencing Center for Infectious Disease"/>
            <person name="Wu L."/>
            <person name="Ma J."/>
        </authorList>
    </citation>
    <scope>NUCLEOTIDE SEQUENCE [LARGE SCALE GENOMIC DNA]</scope>
    <source>
        <strain evidence="10">CGMCC 4.7241</strain>
    </source>
</reference>
<dbReference type="Gene3D" id="3.40.50.300">
    <property type="entry name" value="P-loop containing nucleotide triphosphate hydrolases"/>
    <property type="match status" value="1"/>
</dbReference>
<dbReference type="CDD" id="cd03257">
    <property type="entry name" value="ABC_NikE_OppD_transporters"/>
    <property type="match status" value="1"/>
</dbReference>
<dbReference type="GO" id="GO:0005524">
    <property type="term" value="F:ATP binding"/>
    <property type="evidence" value="ECO:0007669"/>
    <property type="project" value="UniProtKB-KW"/>
</dbReference>